<evidence type="ECO:0000313" key="3">
    <source>
        <dbReference type="Proteomes" id="UP000177528"/>
    </source>
</evidence>
<gene>
    <name evidence="2" type="ORF">A3D99_01515</name>
</gene>
<dbReference type="AlphaFoldDB" id="A0A1G1WZC4"/>
<evidence type="ECO:0000259" key="1">
    <source>
        <dbReference type="Pfam" id="PF05050"/>
    </source>
</evidence>
<dbReference type="PANTHER" id="PTHR36973:SF4">
    <property type="entry name" value="NODULATION PROTEIN"/>
    <property type="match status" value="1"/>
</dbReference>
<dbReference type="SUPFAM" id="SSF53335">
    <property type="entry name" value="S-adenosyl-L-methionine-dependent methyltransferases"/>
    <property type="match status" value="1"/>
</dbReference>
<dbReference type="InterPro" id="IPR029063">
    <property type="entry name" value="SAM-dependent_MTases_sf"/>
</dbReference>
<dbReference type="EMBL" id="MHHR01000033">
    <property type="protein sequence ID" value="OGY33118.1"/>
    <property type="molecule type" value="Genomic_DNA"/>
</dbReference>
<dbReference type="Proteomes" id="UP000177528">
    <property type="component" value="Unassembled WGS sequence"/>
</dbReference>
<dbReference type="GO" id="GO:0008171">
    <property type="term" value="F:O-methyltransferase activity"/>
    <property type="evidence" value="ECO:0007669"/>
    <property type="project" value="TreeGrafter"/>
</dbReference>
<reference evidence="2 3" key="1">
    <citation type="journal article" date="2016" name="Nat. Commun.">
        <title>Thousands of microbial genomes shed light on interconnected biogeochemical processes in an aquifer system.</title>
        <authorList>
            <person name="Anantharaman K."/>
            <person name="Brown C.T."/>
            <person name="Hug L.A."/>
            <person name="Sharon I."/>
            <person name="Castelle C.J."/>
            <person name="Probst A.J."/>
            <person name="Thomas B.C."/>
            <person name="Singh A."/>
            <person name="Wilkins M.J."/>
            <person name="Karaoz U."/>
            <person name="Brodie E.L."/>
            <person name="Williams K.H."/>
            <person name="Hubbard S.S."/>
            <person name="Banfield J.F."/>
        </authorList>
    </citation>
    <scope>NUCLEOTIDE SEQUENCE [LARGE SCALE GENOMIC DNA]</scope>
</reference>
<protein>
    <recommendedName>
        <fullName evidence="1">Methyltransferase FkbM domain-containing protein</fullName>
    </recommendedName>
</protein>
<evidence type="ECO:0000313" key="2">
    <source>
        <dbReference type="EMBL" id="OGY33118.1"/>
    </source>
</evidence>
<dbReference type="InterPro" id="IPR006342">
    <property type="entry name" value="FkbM_mtfrase"/>
</dbReference>
<proteinExistence type="predicted"/>
<name>A0A1G1WZC4_9BACT</name>
<dbReference type="NCBIfam" id="TIGR01444">
    <property type="entry name" value="fkbM_fam"/>
    <property type="match status" value="1"/>
</dbReference>
<dbReference type="Pfam" id="PF05050">
    <property type="entry name" value="Methyltransf_21"/>
    <property type="match status" value="1"/>
</dbReference>
<accession>A0A1G1WZC4</accession>
<sequence length="283" mass="32606">MAQPKEHTEYIYNSVVKLALRSFALDWAWVHTPAIPKKYVFLIKKYLFLIAYPLFWDTQTHSYRIHLWNRDVHLENREHIGIIQSTFVNNAYLKQTVPPHGTIIDIGAHTGEFALFSDVYLEAGRIYSFEPVGRSYELLTHNKKDHTYHLAIGTKENIIMYIPQQTAMASAVPTGQDHHHETVACARLDEHPEIDTTSHIDLLKIDVEGMEYDVLMASIKTLQKTQTLLVEISIDRPATKPPMETVASIHAIVPTFELSHIGQIFGDFTWTDSVDFLFERQEY</sequence>
<dbReference type="Gene3D" id="3.40.50.150">
    <property type="entry name" value="Vaccinia Virus protein VP39"/>
    <property type="match status" value="1"/>
</dbReference>
<dbReference type="InterPro" id="IPR053188">
    <property type="entry name" value="FkbM_Methyltransferase"/>
</dbReference>
<feature type="domain" description="Methyltransferase FkbM" evidence="1">
    <location>
        <begin position="105"/>
        <end position="233"/>
    </location>
</feature>
<comment type="caution">
    <text evidence="2">The sequence shown here is derived from an EMBL/GenBank/DDBJ whole genome shotgun (WGS) entry which is preliminary data.</text>
</comment>
<dbReference type="PANTHER" id="PTHR36973">
    <property type="entry name" value="SLL1456 PROTEIN-RELATED"/>
    <property type="match status" value="1"/>
</dbReference>
<organism evidence="2 3">
    <name type="scientific">Candidatus Andersenbacteria bacterium RIFCSPHIGHO2_12_FULL_45_11</name>
    <dbReference type="NCBI Taxonomy" id="1797281"/>
    <lineage>
        <taxon>Bacteria</taxon>
        <taxon>Candidatus Anderseniibacteriota</taxon>
    </lineage>
</organism>